<accession>A0AAD3NX12</accession>
<reference evidence="1" key="1">
    <citation type="journal article" date="2014" name="Int. J. Syst. Evol. Microbiol.">
        <title>Complete genome sequence of Corynebacterium casei LMG S-19264T (=DSM 44701T), isolated from a smear-ripened cheese.</title>
        <authorList>
            <consortium name="US DOE Joint Genome Institute (JGI-PGF)"/>
            <person name="Walter F."/>
            <person name="Albersmeier A."/>
            <person name="Kalinowski J."/>
            <person name="Ruckert C."/>
        </authorList>
    </citation>
    <scope>NUCLEOTIDE SEQUENCE</scope>
    <source>
        <strain evidence="1">VKM B-2222</strain>
    </source>
</reference>
<keyword evidence="2" id="KW-1185">Reference proteome</keyword>
<dbReference type="AlphaFoldDB" id="A0AAD3NX12"/>
<dbReference type="Proteomes" id="UP001143349">
    <property type="component" value="Unassembled WGS sequence"/>
</dbReference>
<reference evidence="1" key="2">
    <citation type="submission" date="2023-01" db="EMBL/GenBank/DDBJ databases">
        <authorList>
            <person name="Sun Q."/>
            <person name="Evtushenko L."/>
        </authorList>
    </citation>
    <scope>NUCLEOTIDE SEQUENCE</scope>
    <source>
        <strain evidence="1">VKM B-2222</strain>
    </source>
</reference>
<protein>
    <submittedName>
        <fullName evidence="1">Uncharacterized protein</fullName>
    </submittedName>
</protein>
<name>A0AAD3NX12_9RHOB</name>
<sequence>MSDEQRNIMRAEILANRMAIRAILSVTAKLANPADPQAFVSQVEEALLAQLANADPLFDGADASACEAARNGVRDITGRLDWGK</sequence>
<dbReference type="RefSeq" id="WP_271179292.1">
    <property type="nucleotide sequence ID" value="NZ_BSFH01000017.1"/>
</dbReference>
<organism evidence="1 2">
    <name type="scientific">Paracoccus kondratievae</name>
    <dbReference type="NCBI Taxonomy" id="135740"/>
    <lineage>
        <taxon>Bacteria</taxon>
        <taxon>Pseudomonadati</taxon>
        <taxon>Pseudomonadota</taxon>
        <taxon>Alphaproteobacteria</taxon>
        <taxon>Rhodobacterales</taxon>
        <taxon>Paracoccaceae</taxon>
        <taxon>Paracoccus</taxon>
    </lineage>
</organism>
<proteinExistence type="predicted"/>
<comment type="caution">
    <text evidence="1">The sequence shown here is derived from an EMBL/GenBank/DDBJ whole genome shotgun (WGS) entry which is preliminary data.</text>
</comment>
<gene>
    <name evidence="1" type="ORF">GCM10017635_09270</name>
</gene>
<dbReference type="EMBL" id="BSFH01000017">
    <property type="protein sequence ID" value="GLK63457.1"/>
    <property type="molecule type" value="Genomic_DNA"/>
</dbReference>
<evidence type="ECO:0000313" key="2">
    <source>
        <dbReference type="Proteomes" id="UP001143349"/>
    </source>
</evidence>
<evidence type="ECO:0000313" key="1">
    <source>
        <dbReference type="EMBL" id="GLK63457.1"/>
    </source>
</evidence>